<evidence type="ECO:0000256" key="2">
    <source>
        <dbReference type="ARBA" id="ARBA00012438"/>
    </source>
</evidence>
<keyword evidence="5" id="KW-0418">Kinase</keyword>
<organism evidence="10 11">
    <name type="scientific">Sphingobacterium bambusae</name>
    <dbReference type="NCBI Taxonomy" id="662858"/>
    <lineage>
        <taxon>Bacteria</taxon>
        <taxon>Pseudomonadati</taxon>
        <taxon>Bacteroidota</taxon>
        <taxon>Sphingobacteriia</taxon>
        <taxon>Sphingobacteriales</taxon>
        <taxon>Sphingobacteriaceae</taxon>
        <taxon>Sphingobacterium</taxon>
    </lineage>
</organism>
<dbReference type="PRINTS" id="PR00344">
    <property type="entry name" value="BCTRLSENSOR"/>
</dbReference>
<evidence type="ECO:0000259" key="9">
    <source>
        <dbReference type="PROSITE" id="PS50113"/>
    </source>
</evidence>
<evidence type="ECO:0000313" key="11">
    <source>
        <dbReference type="Proteomes" id="UP001597525"/>
    </source>
</evidence>
<dbReference type="EC" id="2.7.13.3" evidence="2"/>
<dbReference type="Pfam" id="PF13188">
    <property type="entry name" value="PAS_8"/>
    <property type="match status" value="1"/>
</dbReference>
<dbReference type="InterPro" id="IPR050351">
    <property type="entry name" value="BphY/WalK/GraS-like"/>
</dbReference>
<dbReference type="Proteomes" id="UP001597525">
    <property type="component" value="Unassembled WGS sequence"/>
</dbReference>
<keyword evidence="11" id="KW-1185">Reference proteome</keyword>
<dbReference type="SUPFAM" id="SSF55874">
    <property type="entry name" value="ATPase domain of HSP90 chaperone/DNA topoisomerase II/histidine kinase"/>
    <property type="match status" value="1"/>
</dbReference>
<dbReference type="PROSITE" id="PS50109">
    <property type="entry name" value="HIS_KIN"/>
    <property type="match status" value="1"/>
</dbReference>
<evidence type="ECO:0000256" key="5">
    <source>
        <dbReference type="ARBA" id="ARBA00022777"/>
    </source>
</evidence>
<reference evidence="11" key="1">
    <citation type="journal article" date="2019" name="Int. J. Syst. Evol. Microbiol.">
        <title>The Global Catalogue of Microorganisms (GCM) 10K type strain sequencing project: providing services to taxonomists for standard genome sequencing and annotation.</title>
        <authorList>
            <consortium name="The Broad Institute Genomics Platform"/>
            <consortium name="The Broad Institute Genome Sequencing Center for Infectious Disease"/>
            <person name="Wu L."/>
            <person name="Ma J."/>
        </authorList>
    </citation>
    <scope>NUCLEOTIDE SEQUENCE [LARGE SCALE GENOMIC DNA]</scope>
    <source>
        <strain evidence="11">KCTC 22814</strain>
    </source>
</reference>
<dbReference type="PANTHER" id="PTHR45453:SF1">
    <property type="entry name" value="PHOSPHATE REGULON SENSOR PROTEIN PHOR"/>
    <property type="match status" value="1"/>
</dbReference>
<dbReference type="PANTHER" id="PTHR45453">
    <property type="entry name" value="PHOSPHATE REGULON SENSOR PROTEIN PHOR"/>
    <property type="match status" value="1"/>
</dbReference>
<dbReference type="Gene3D" id="1.10.287.130">
    <property type="match status" value="1"/>
</dbReference>
<dbReference type="Gene3D" id="3.30.565.10">
    <property type="entry name" value="Histidine kinase-like ATPase, C-terminal domain"/>
    <property type="match status" value="1"/>
</dbReference>
<comment type="caution">
    <text evidence="10">The sequence shown here is derived from an EMBL/GenBank/DDBJ whole genome shotgun (WGS) entry which is preliminary data.</text>
</comment>
<dbReference type="Pfam" id="PF00512">
    <property type="entry name" value="HisKA"/>
    <property type="match status" value="1"/>
</dbReference>
<dbReference type="CDD" id="cd00130">
    <property type="entry name" value="PAS"/>
    <property type="match status" value="1"/>
</dbReference>
<dbReference type="Gene3D" id="2.10.70.100">
    <property type="match status" value="1"/>
</dbReference>
<feature type="domain" description="PAC" evidence="9">
    <location>
        <begin position="233"/>
        <end position="286"/>
    </location>
</feature>
<dbReference type="SMART" id="SM00091">
    <property type="entry name" value="PAS"/>
    <property type="match status" value="2"/>
</dbReference>
<keyword evidence="3" id="KW-0597">Phosphoprotein</keyword>
<sequence length="505" mass="56375">MRSYTGIQFLKEFEYSDIGLCVVDPGNDQIDYCNPAFEHILNKSGRDLIGKNYVDLLGPQWEISQTLFTEMLFNSSVLKRNVTAPSSTMESHEQILEVGYIAVHSDHEQSRWLIISVVQKANSDPHREGIKSGTGANAVLELAKSNILLSELNTILKESQENLESAFEAGNLGQCGINFSTGEVTLSKKGRNFFGLAQDIQVTWELLLEAVNEEFHEMVNSAFSDALTLGKPVDSTYSITHLSSKETRWLRVMAKVHFNAQGEPLKLFGLVMDITEQKNDEQRKNDFIAMVSHELKTPITSAQGYTQLIQRKAEESGNVFLGSLADKAFTQLGRMSKLINGFLNLSRLESGKIGIHRERFDFKALINEVVEDARATIPTHTVQVDKCTNIDVCADRDKIQQVLNNLISNAVKYSTVGTNILISCERMGSFLKTQVRDQGIGIDSETISLVFDRFYRVESTPTEHISGFGIGLYICKEIIDRHQGKIWAESTLGIGTVFSFTLPIA</sequence>
<keyword evidence="10" id="KW-0067">ATP-binding</keyword>
<dbReference type="InterPro" id="IPR003661">
    <property type="entry name" value="HisK_dim/P_dom"/>
</dbReference>
<dbReference type="InterPro" id="IPR004358">
    <property type="entry name" value="Sig_transdc_His_kin-like_C"/>
</dbReference>
<name>A0ABW6BAS8_9SPHI</name>
<dbReference type="RefSeq" id="WP_320184331.1">
    <property type="nucleotide sequence ID" value="NZ_CP138332.1"/>
</dbReference>
<dbReference type="Pfam" id="PF02518">
    <property type="entry name" value="HATPase_c"/>
    <property type="match status" value="1"/>
</dbReference>
<dbReference type="InterPro" id="IPR035965">
    <property type="entry name" value="PAS-like_dom_sf"/>
</dbReference>
<evidence type="ECO:0000256" key="3">
    <source>
        <dbReference type="ARBA" id="ARBA00022553"/>
    </source>
</evidence>
<evidence type="ECO:0000256" key="4">
    <source>
        <dbReference type="ARBA" id="ARBA00022679"/>
    </source>
</evidence>
<keyword evidence="6" id="KW-0902">Two-component regulatory system</keyword>
<accession>A0ABW6BAS8</accession>
<proteinExistence type="predicted"/>
<dbReference type="SMART" id="SM00388">
    <property type="entry name" value="HisKA"/>
    <property type="match status" value="1"/>
</dbReference>
<evidence type="ECO:0000256" key="7">
    <source>
        <dbReference type="ARBA" id="ARBA00023136"/>
    </source>
</evidence>
<keyword evidence="4" id="KW-0808">Transferase</keyword>
<dbReference type="SUPFAM" id="SSF47384">
    <property type="entry name" value="Homodimeric domain of signal transducing histidine kinase"/>
    <property type="match status" value="1"/>
</dbReference>
<evidence type="ECO:0000259" key="8">
    <source>
        <dbReference type="PROSITE" id="PS50109"/>
    </source>
</evidence>
<evidence type="ECO:0000256" key="1">
    <source>
        <dbReference type="ARBA" id="ARBA00000085"/>
    </source>
</evidence>
<comment type="catalytic activity">
    <reaction evidence="1">
        <text>ATP + protein L-histidine = ADP + protein N-phospho-L-histidine.</text>
        <dbReference type="EC" id="2.7.13.3"/>
    </reaction>
</comment>
<dbReference type="SUPFAM" id="SSF55785">
    <property type="entry name" value="PYP-like sensor domain (PAS domain)"/>
    <property type="match status" value="2"/>
</dbReference>
<feature type="domain" description="Histidine kinase" evidence="8">
    <location>
        <begin position="290"/>
        <end position="505"/>
    </location>
</feature>
<evidence type="ECO:0000313" key="10">
    <source>
        <dbReference type="EMBL" id="MFD2966547.1"/>
    </source>
</evidence>
<dbReference type="InterPro" id="IPR000700">
    <property type="entry name" value="PAS-assoc_C"/>
</dbReference>
<dbReference type="CDD" id="cd00082">
    <property type="entry name" value="HisKA"/>
    <property type="match status" value="1"/>
</dbReference>
<dbReference type="InterPro" id="IPR036890">
    <property type="entry name" value="HATPase_C_sf"/>
</dbReference>
<dbReference type="InterPro" id="IPR005467">
    <property type="entry name" value="His_kinase_dom"/>
</dbReference>
<gene>
    <name evidence="10" type="ORF">ACFS7Y_04070</name>
</gene>
<dbReference type="Gene3D" id="3.30.450.20">
    <property type="entry name" value="PAS domain"/>
    <property type="match status" value="2"/>
</dbReference>
<dbReference type="InterPro" id="IPR003594">
    <property type="entry name" value="HATPase_dom"/>
</dbReference>
<protein>
    <recommendedName>
        <fullName evidence="2">histidine kinase</fullName>
        <ecNumber evidence="2">2.7.13.3</ecNumber>
    </recommendedName>
</protein>
<dbReference type="InterPro" id="IPR000014">
    <property type="entry name" value="PAS"/>
</dbReference>
<dbReference type="EMBL" id="JBHUPB010000003">
    <property type="protein sequence ID" value="MFD2966547.1"/>
    <property type="molecule type" value="Genomic_DNA"/>
</dbReference>
<evidence type="ECO:0000256" key="6">
    <source>
        <dbReference type="ARBA" id="ARBA00023012"/>
    </source>
</evidence>
<dbReference type="PROSITE" id="PS50113">
    <property type="entry name" value="PAC"/>
    <property type="match status" value="1"/>
</dbReference>
<dbReference type="GO" id="GO:0005524">
    <property type="term" value="F:ATP binding"/>
    <property type="evidence" value="ECO:0007669"/>
    <property type="project" value="UniProtKB-KW"/>
</dbReference>
<keyword evidence="10" id="KW-0547">Nucleotide-binding</keyword>
<dbReference type="SMART" id="SM00387">
    <property type="entry name" value="HATPase_c"/>
    <property type="match status" value="1"/>
</dbReference>
<dbReference type="InterPro" id="IPR036097">
    <property type="entry name" value="HisK_dim/P_sf"/>
</dbReference>
<keyword evidence="7" id="KW-0472">Membrane</keyword>